<feature type="modified residue" description="4-aspartylphosphate" evidence="3">
    <location>
        <position position="56"/>
    </location>
</feature>
<dbReference type="CDD" id="cd17563">
    <property type="entry name" value="REC_RegA-like"/>
    <property type="match status" value="1"/>
</dbReference>
<keyword evidence="2" id="KW-0902">Two-component regulatory system</keyword>
<dbReference type="InterPro" id="IPR002197">
    <property type="entry name" value="HTH_Fis"/>
</dbReference>
<dbReference type="PROSITE" id="PS50110">
    <property type="entry name" value="RESPONSE_REGULATORY"/>
    <property type="match status" value="1"/>
</dbReference>
<dbReference type="PANTHER" id="PTHR44591:SF14">
    <property type="entry name" value="PROTEIN PILG"/>
    <property type="match status" value="1"/>
</dbReference>
<dbReference type="InterPro" id="IPR011006">
    <property type="entry name" value="CheY-like_superfamily"/>
</dbReference>
<dbReference type="Proteomes" id="UP001193680">
    <property type="component" value="Unassembled WGS sequence"/>
</dbReference>
<dbReference type="InterPro" id="IPR050595">
    <property type="entry name" value="Bact_response_regulator"/>
</dbReference>
<dbReference type="Gene3D" id="1.10.10.60">
    <property type="entry name" value="Homeodomain-like"/>
    <property type="match status" value="1"/>
</dbReference>
<dbReference type="Pfam" id="PF02954">
    <property type="entry name" value="HTH_8"/>
    <property type="match status" value="1"/>
</dbReference>
<dbReference type="SMART" id="SM00448">
    <property type="entry name" value="REC"/>
    <property type="match status" value="1"/>
</dbReference>
<name>A0ABS0C4E9_9GAMM</name>
<dbReference type="EMBL" id="JACBGI020000046">
    <property type="protein sequence ID" value="MBF6059117.1"/>
    <property type="molecule type" value="Genomic_DNA"/>
</dbReference>
<proteinExistence type="predicted"/>
<reference evidence="5 6" key="2">
    <citation type="submission" date="2020-11" db="EMBL/GenBank/DDBJ databases">
        <title>Sulfur oxidizing isolate from Hospital Hole Sinkhole.</title>
        <authorList>
            <person name="Scott K.M."/>
        </authorList>
    </citation>
    <scope>NUCLEOTIDE SEQUENCE [LARGE SCALE GENOMIC DNA]</scope>
    <source>
        <strain evidence="5 6">HH1</strain>
    </source>
</reference>
<feature type="domain" description="Response regulatory" evidence="4">
    <location>
        <begin position="7"/>
        <end position="121"/>
    </location>
</feature>
<dbReference type="Gene3D" id="3.40.50.2300">
    <property type="match status" value="1"/>
</dbReference>
<sequence length="188" mass="21117">MSELTTPLLMVDDDPTFLRILQQAFKHHQIATVTAHSPQEALPLLQSHTFQYAILDLNLDGESGLNLMKELLSKHPQCKVLILTGYASVATAVEAMRLGAIDYLCKPASIGDILKALDLNPETNSNNEAAVLEEESDEFQPMSVKRLEWEHIQKTLIEHEGNISATAQALNMHRRTLQRKLQKRPVEK</sequence>
<dbReference type="Pfam" id="PF00072">
    <property type="entry name" value="Response_reg"/>
    <property type="match status" value="1"/>
</dbReference>
<accession>A0ABS0C4E9</accession>
<dbReference type="SUPFAM" id="SSF46689">
    <property type="entry name" value="Homeodomain-like"/>
    <property type="match status" value="1"/>
</dbReference>
<evidence type="ECO:0000313" key="5">
    <source>
        <dbReference type="EMBL" id="MBF6059117.1"/>
    </source>
</evidence>
<dbReference type="PANTHER" id="PTHR44591">
    <property type="entry name" value="STRESS RESPONSE REGULATOR PROTEIN 1"/>
    <property type="match status" value="1"/>
</dbReference>
<keyword evidence="6" id="KW-1185">Reference proteome</keyword>
<evidence type="ECO:0000259" key="4">
    <source>
        <dbReference type="PROSITE" id="PS50110"/>
    </source>
</evidence>
<dbReference type="SUPFAM" id="SSF52172">
    <property type="entry name" value="CheY-like"/>
    <property type="match status" value="1"/>
</dbReference>
<dbReference type="PRINTS" id="PR01590">
    <property type="entry name" value="HTHFIS"/>
</dbReference>
<dbReference type="InterPro" id="IPR009057">
    <property type="entry name" value="Homeodomain-like_sf"/>
</dbReference>
<evidence type="ECO:0000313" key="6">
    <source>
        <dbReference type="Proteomes" id="UP001193680"/>
    </source>
</evidence>
<protein>
    <submittedName>
        <fullName evidence="5">Response regulator transcription factor</fullName>
    </submittedName>
</protein>
<evidence type="ECO:0000256" key="3">
    <source>
        <dbReference type="PROSITE-ProRule" id="PRU00169"/>
    </source>
</evidence>
<evidence type="ECO:0000256" key="2">
    <source>
        <dbReference type="ARBA" id="ARBA00023012"/>
    </source>
</evidence>
<gene>
    <name evidence="5" type="ORF">H8792_012270</name>
</gene>
<dbReference type="RefSeq" id="WP_185979279.1">
    <property type="nucleotide sequence ID" value="NZ_JACBGI020000046.1"/>
</dbReference>
<dbReference type="InterPro" id="IPR001789">
    <property type="entry name" value="Sig_transdc_resp-reg_receiver"/>
</dbReference>
<keyword evidence="1 3" id="KW-0597">Phosphoprotein</keyword>
<organism evidence="5 6">
    <name type="scientific">Thiomicrorhabdus heinhorstiae</name>
    <dbReference type="NCBI Taxonomy" id="2748010"/>
    <lineage>
        <taxon>Bacteria</taxon>
        <taxon>Pseudomonadati</taxon>
        <taxon>Pseudomonadota</taxon>
        <taxon>Gammaproteobacteria</taxon>
        <taxon>Thiotrichales</taxon>
        <taxon>Piscirickettsiaceae</taxon>
        <taxon>Thiomicrorhabdus</taxon>
    </lineage>
</organism>
<reference evidence="5 6" key="1">
    <citation type="submission" date="2020-06" db="EMBL/GenBank/DDBJ databases">
        <authorList>
            <person name="Scott K."/>
        </authorList>
    </citation>
    <scope>NUCLEOTIDE SEQUENCE [LARGE SCALE GENOMIC DNA]</scope>
    <source>
        <strain evidence="5 6">HH1</strain>
    </source>
</reference>
<evidence type="ECO:0000256" key="1">
    <source>
        <dbReference type="ARBA" id="ARBA00022553"/>
    </source>
</evidence>
<comment type="caution">
    <text evidence="5">The sequence shown here is derived from an EMBL/GenBank/DDBJ whole genome shotgun (WGS) entry which is preliminary data.</text>
</comment>